<organism evidence="2 3">
    <name type="scientific">Periconia digitata</name>
    <dbReference type="NCBI Taxonomy" id="1303443"/>
    <lineage>
        <taxon>Eukaryota</taxon>
        <taxon>Fungi</taxon>
        <taxon>Dikarya</taxon>
        <taxon>Ascomycota</taxon>
        <taxon>Pezizomycotina</taxon>
        <taxon>Dothideomycetes</taxon>
        <taxon>Pleosporomycetidae</taxon>
        <taxon>Pleosporales</taxon>
        <taxon>Massarineae</taxon>
        <taxon>Periconiaceae</taxon>
        <taxon>Periconia</taxon>
    </lineage>
</organism>
<keyword evidence="1" id="KW-0732">Signal</keyword>
<name>A0A9W4XRS0_9PLEO</name>
<proteinExistence type="predicted"/>
<keyword evidence="3" id="KW-1185">Reference proteome</keyword>
<protein>
    <recommendedName>
        <fullName evidence="4">Lysine-specific metallo-endopeptidase domain-containing protein</fullName>
    </recommendedName>
</protein>
<gene>
    <name evidence="2" type="ORF">PDIGIT_LOCUS8228</name>
</gene>
<feature type="chain" id="PRO_5040860523" description="Lysine-specific metallo-endopeptidase domain-containing protein" evidence="1">
    <location>
        <begin position="19"/>
        <end position="411"/>
    </location>
</feature>
<dbReference type="AlphaFoldDB" id="A0A9W4XRS0"/>
<dbReference type="SUPFAM" id="SSF55486">
    <property type="entry name" value="Metalloproteases ('zincins'), catalytic domain"/>
    <property type="match status" value="1"/>
</dbReference>
<accession>A0A9W4XRS0</accession>
<evidence type="ECO:0000313" key="2">
    <source>
        <dbReference type="EMBL" id="CAI6335151.1"/>
    </source>
</evidence>
<dbReference type="Gene3D" id="3.40.390.10">
    <property type="entry name" value="Collagenase (Catalytic Domain)"/>
    <property type="match status" value="1"/>
</dbReference>
<dbReference type="OrthoDB" id="1896086at2759"/>
<sequence length="411" mass="45698">MLYSVLALILAGASLVRSSPVTTVDTTLKPRQAFFIGNINLDAAFRTCPGRQEDIIKAFRDMHLLTDAVKNIDTNTQSFKDYFGEGWDQTENLKVYAQEIKNNIAKAQRFVDGASDLPTIHVTCENLPRTCSQKRTMATTLVDSGRIRLCPFVFNTEPGQGANLNHVAERVNGGATTSGSGLTSWQHVVLHELLHVRAGGYKTIRTGDGDLQYITDISARVSNLDKSKVPIYGSSLCHQYAQFKQPAKYAMSNADSYAWMATAKYYLDNWGTRITRREFEENNAQPDDTIETPESYCESQVQPEAADCSLITMPTGLEYIKFDGLACYSNGNRAWCDVHTFGTCQVSIGYDMNEGQPNVTKEDLKKIVNNNLGKDQCSAHMEDTHRICAVGASVCTIPWKFCMKRVGVDCR</sequence>
<evidence type="ECO:0000313" key="3">
    <source>
        <dbReference type="Proteomes" id="UP001152607"/>
    </source>
</evidence>
<comment type="caution">
    <text evidence="2">The sequence shown here is derived from an EMBL/GenBank/DDBJ whole genome shotgun (WGS) entry which is preliminary data.</text>
</comment>
<evidence type="ECO:0008006" key="4">
    <source>
        <dbReference type="Google" id="ProtNLM"/>
    </source>
</evidence>
<dbReference type="GO" id="GO:0008237">
    <property type="term" value="F:metallopeptidase activity"/>
    <property type="evidence" value="ECO:0007669"/>
    <property type="project" value="InterPro"/>
</dbReference>
<feature type="signal peptide" evidence="1">
    <location>
        <begin position="1"/>
        <end position="18"/>
    </location>
</feature>
<reference evidence="2" key="1">
    <citation type="submission" date="2023-01" db="EMBL/GenBank/DDBJ databases">
        <authorList>
            <person name="Van Ghelder C."/>
            <person name="Rancurel C."/>
        </authorList>
    </citation>
    <scope>NUCLEOTIDE SEQUENCE</scope>
    <source>
        <strain evidence="2">CNCM I-4278</strain>
    </source>
</reference>
<dbReference type="InterPro" id="IPR024079">
    <property type="entry name" value="MetalloPept_cat_dom_sf"/>
</dbReference>
<dbReference type="EMBL" id="CAOQHR010000005">
    <property type="protein sequence ID" value="CAI6335151.1"/>
    <property type="molecule type" value="Genomic_DNA"/>
</dbReference>
<dbReference type="Proteomes" id="UP001152607">
    <property type="component" value="Unassembled WGS sequence"/>
</dbReference>
<evidence type="ECO:0000256" key="1">
    <source>
        <dbReference type="SAM" id="SignalP"/>
    </source>
</evidence>